<reference evidence="1" key="1">
    <citation type="journal article" date="2015" name="Nature">
        <title>Complex archaea that bridge the gap between prokaryotes and eukaryotes.</title>
        <authorList>
            <person name="Spang A."/>
            <person name="Saw J.H."/>
            <person name="Jorgensen S.L."/>
            <person name="Zaremba-Niedzwiedzka K."/>
            <person name="Martijn J."/>
            <person name="Lind A.E."/>
            <person name="van Eijk R."/>
            <person name="Schleper C."/>
            <person name="Guy L."/>
            <person name="Ettema T.J."/>
        </authorList>
    </citation>
    <scope>NUCLEOTIDE SEQUENCE</scope>
</reference>
<protein>
    <submittedName>
        <fullName evidence="1">Uncharacterized protein</fullName>
    </submittedName>
</protein>
<organism evidence="1">
    <name type="scientific">marine sediment metagenome</name>
    <dbReference type="NCBI Taxonomy" id="412755"/>
    <lineage>
        <taxon>unclassified sequences</taxon>
        <taxon>metagenomes</taxon>
        <taxon>ecological metagenomes</taxon>
    </lineage>
</organism>
<name>A0A0F9NDH5_9ZZZZ</name>
<dbReference type="AlphaFoldDB" id="A0A0F9NDH5"/>
<comment type="caution">
    <text evidence="1">The sequence shown here is derived from an EMBL/GenBank/DDBJ whole genome shotgun (WGS) entry which is preliminary data.</text>
</comment>
<gene>
    <name evidence="1" type="ORF">LCGC14_1275630</name>
</gene>
<sequence length="345" mass="38368">MANGTTPQAPTSGLNLEKIKQAVSTQAQQTAQVVGPQTLNIPSAESMKIQPFGWRNIYTGETSGREREVGAGWYNYRKPASELAIETSQKAAGIRIEGAKQSFATQTEAMQKQATKSAEALSIMGESTTEYIRQLDEVKNQATAAVTSSSDAWNAATEKADEYVQSARARVGDALTKLDELNQQIGERRDFAKAHDMQVAVQSVLGQMNSEGRGIAERYGVDSAEYQQFQQSKRATLATVQSNIHANYQKIQEQQNLTYMSATNESLWKHNMYTSYQEQQHVDTLRYMAQAEDQYSLQLSNFNTTIEQLKMSGLENLANWMVSTPVYSVDTLDLMNYVADSYVSL</sequence>
<dbReference type="EMBL" id="LAZR01007202">
    <property type="protein sequence ID" value="KKM86775.1"/>
    <property type="molecule type" value="Genomic_DNA"/>
</dbReference>
<accession>A0A0F9NDH5</accession>
<evidence type="ECO:0000313" key="1">
    <source>
        <dbReference type="EMBL" id="KKM86775.1"/>
    </source>
</evidence>
<proteinExistence type="predicted"/>